<dbReference type="PATRIC" id="fig|277988.4.peg.2235"/>
<dbReference type="KEGG" id="ttd:A3L14_04250"/>
<evidence type="ECO:0000313" key="6">
    <source>
        <dbReference type="Proteomes" id="UP000250136"/>
    </source>
</evidence>
<evidence type="ECO:0000313" key="5">
    <source>
        <dbReference type="Proteomes" id="UP000182125"/>
    </source>
</evidence>
<dbReference type="GeneID" id="33333606"/>
<proteinExistence type="predicted"/>
<accession>A0A0Q2RC78</accession>
<dbReference type="EMBL" id="FOIW01000001">
    <property type="protein sequence ID" value="SEV96207.1"/>
    <property type="molecule type" value="Genomic_DNA"/>
</dbReference>
<dbReference type="EMBL" id="CP015105">
    <property type="protein sequence ID" value="ASJ12140.1"/>
    <property type="molecule type" value="Genomic_DNA"/>
</dbReference>
<organism evidence="2 4">
    <name type="scientific">Thermococcus thioreducens</name>
    <dbReference type="NCBI Taxonomy" id="277988"/>
    <lineage>
        <taxon>Archaea</taxon>
        <taxon>Methanobacteriati</taxon>
        <taxon>Methanobacteriota</taxon>
        <taxon>Thermococci</taxon>
        <taxon>Thermococcales</taxon>
        <taxon>Thermococcaceae</taxon>
        <taxon>Thermococcus</taxon>
    </lineage>
</organism>
<reference evidence="3 5" key="3">
    <citation type="submission" date="2016-10" db="EMBL/GenBank/DDBJ databases">
        <authorList>
            <person name="de Groot N.N."/>
        </authorList>
    </citation>
    <scope>NUCLEOTIDE SEQUENCE [LARGE SCALE GENOMIC DNA]</scope>
    <source>
        <strain evidence="3 5">OGL-20</strain>
    </source>
</reference>
<evidence type="ECO:0000313" key="4">
    <source>
        <dbReference type="Proteomes" id="UP000051862"/>
    </source>
</evidence>
<reference evidence="2 4" key="1">
    <citation type="submission" date="2015-08" db="EMBL/GenBank/DDBJ databases">
        <title>Thermococcus thioreducens DSM 14981 genome sequencing.</title>
        <authorList>
            <person name="Hong S.-J."/>
            <person name="Kim M.-C."/>
            <person name="Shin J.-H."/>
        </authorList>
    </citation>
    <scope>NUCLEOTIDE SEQUENCE [LARGE SCALE GENOMIC DNA]</scope>
    <source>
        <strain evidence="2 4">DSM 14981</strain>
    </source>
</reference>
<evidence type="ECO:0000313" key="2">
    <source>
        <dbReference type="EMBL" id="KQH81542.1"/>
    </source>
</evidence>
<dbReference type="EMBL" id="LIXN01000021">
    <property type="protein sequence ID" value="KQH81542.1"/>
    <property type="molecule type" value="Genomic_DNA"/>
</dbReference>
<dbReference type="RefSeq" id="WP_055430237.1">
    <property type="nucleotide sequence ID" value="NZ_CP015105.1"/>
</dbReference>
<dbReference type="Proteomes" id="UP000051862">
    <property type="component" value="Unassembled WGS sequence"/>
</dbReference>
<evidence type="ECO:0000313" key="3">
    <source>
        <dbReference type="EMBL" id="SEV96207.1"/>
    </source>
</evidence>
<evidence type="ECO:0000313" key="1">
    <source>
        <dbReference type="EMBL" id="ASJ12140.1"/>
    </source>
</evidence>
<name>A0A0Q2RC78_9EURY</name>
<reference evidence="1 6" key="2">
    <citation type="submission" date="2016-04" db="EMBL/GenBank/DDBJ databases">
        <title>Complete genome sequence of Thermococcus thioreducens type strain OGL-20P.</title>
        <authorList>
            <person name="Oger P.M."/>
        </authorList>
    </citation>
    <scope>NUCLEOTIDE SEQUENCE [LARGE SCALE GENOMIC DNA]</scope>
    <source>
        <strain evidence="1 6">OGL-20P</strain>
    </source>
</reference>
<dbReference type="AlphaFoldDB" id="A0A0Q2RC78"/>
<dbReference type="STRING" id="277988.SAMN05216170_1118"/>
<gene>
    <name evidence="1" type="ORF">A3L14_04250</name>
    <name evidence="2" type="ORF">AMR53_10645</name>
    <name evidence="3" type="ORF">SAMN05216170_1118</name>
</gene>
<keyword evidence="6" id="KW-1185">Reference proteome</keyword>
<sequence>MKRRIIALLFGIGLLLFGGIVYTTAIKPPSVTPSDAIALMTAGDYEIYESGVLYAAQGQVSVNGNSFEDLLTNYTRSLRKVGDVYVYHDRVQYKTNGRTVWGFEIHVVLQGGSVAGYAIVNGTRYDITSMEWQNKTMIRLDELVSFIRSGYQARLRGMLEKSQLSEKTSWLDISGRTYEGTYAGHMITFREQFSGGNLESVDIKLILSRNSTVNVMIRSVAGS</sequence>
<dbReference type="Proteomes" id="UP000250136">
    <property type="component" value="Chromosome"/>
</dbReference>
<protein>
    <submittedName>
        <fullName evidence="2">Uncharacterized protein</fullName>
    </submittedName>
</protein>
<dbReference type="Proteomes" id="UP000182125">
    <property type="component" value="Unassembled WGS sequence"/>
</dbReference>